<proteinExistence type="predicted"/>
<reference evidence="2 3" key="1">
    <citation type="submission" date="2024-01" db="EMBL/GenBank/DDBJ databases">
        <title>The genomes of 5 underutilized Papilionoideae crops provide insights into root nodulation and disease resistance.</title>
        <authorList>
            <person name="Yuan L."/>
        </authorList>
    </citation>
    <scope>NUCLEOTIDE SEQUENCE [LARGE SCALE GENOMIC DNA]</scope>
    <source>
        <strain evidence="2">LY-2023</strain>
        <tissue evidence="2">Leaf</tissue>
    </source>
</reference>
<dbReference type="InterPro" id="IPR029058">
    <property type="entry name" value="AB_hydrolase_fold"/>
</dbReference>
<gene>
    <name evidence="2" type="ORF">RJT34_30657</name>
</gene>
<dbReference type="InterPro" id="IPR045889">
    <property type="entry name" value="MES/HNL"/>
</dbReference>
<dbReference type="PANTHER" id="PTHR10992">
    <property type="entry name" value="METHYLESTERASE FAMILY MEMBER"/>
    <property type="match status" value="1"/>
</dbReference>
<dbReference type="Proteomes" id="UP001359559">
    <property type="component" value="Unassembled WGS sequence"/>
</dbReference>
<dbReference type="AlphaFoldDB" id="A0AAN9F0N3"/>
<organism evidence="2 3">
    <name type="scientific">Clitoria ternatea</name>
    <name type="common">Butterfly pea</name>
    <dbReference type="NCBI Taxonomy" id="43366"/>
    <lineage>
        <taxon>Eukaryota</taxon>
        <taxon>Viridiplantae</taxon>
        <taxon>Streptophyta</taxon>
        <taxon>Embryophyta</taxon>
        <taxon>Tracheophyta</taxon>
        <taxon>Spermatophyta</taxon>
        <taxon>Magnoliopsida</taxon>
        <taxon>eudicotyledons</taxon>
        <taxon>Gunneridae</taxon>
        <taxon>Pentapetalae</taxon>
        <taxon>rosids</taxon>
        <taxon>fabids</taxon>
        <taxon>Fabales</taxon>
        <taxon>Fabaceae</taxon>
        <taxon>Papilionoideae</taxon>
        <taxon>50 kb inversion clade</taxon>
        <taxon>NPAAA clade</taxon>
        <taxon>indigoferoid/millettioid clade</taxon>
        <taxon>Phaseoleae</taxon>
        <taxon>Clitoria</taxon>
    </lineage>
</organism>
<dbReference type="GO" id="GO:0009696">
    <property type="term" value="P:salicylic acid metabolic process"/>
    <property type="evidence" value="ECO:0007669"/>
    <property type="project" value="TreeGrafter"/>
</dbReference>
<sequence>MLNIQPLNTQSLDIQQIIWFGPKFLSEKLYQASPIKYLELAKTLIRQGSLFTEDLSQQKILSKEGYGPAPRAFIICTEDQALVLKHQLWMIQNAGIDDIVEIKGADHMAMLSKPQELCDSLLHIASNCA</sequence>
<keyword evidence="3" id="KW-1185">Reference proteome</keyword>
<keyword evidence="1" id="KW-0378">Hydrolase</keyword>
<dbReference type="SUPFAM" id="SSF53474">
    <property type="entry name" value="alpha/beta-Hydrolases"/>
    <property type="match status" value="1"/>
</dbReference>
<name>A0AAN9F0N3_CLITE</name>
<accession>A0AAN9F0N3</accession>
<evidence type="ECO:0000313" key="3">
    <source>
        <dbReference type="Proteomes" id="UP001359559"/>
    </source>
</evidence>
<dbReference type="PANTHER" id="PTHR10992:SF1083">
    <property type="entry name" value="METHYLESTERASE 1"/>
    <property type="match status" value="1"/>
</dbReference>
<protein>
    <recommendedName>
        <fullName evidence="4">Polyneuridine-aldehyde esterase</fullName>
    </recommendedName>
</protein>
<dbReference type="GO" id="GO:0009694">
    <property type="term" value="P:jasmonic acid metabolic process"/>
    <property type="evidence" value="ECO:0007669"/>
    <property type="project" value="TreeGrafter"/>
</dbReference>
<dbReference type="EMBL" id="JAYKXN010000008">
    <property type="protein sequence ID" value="KAK7263073.1"/>
    <property type="molecule type" value="Genomic_DNA"/>
</dbReference>
<dbReference type="GO" id="GO:0080031">
    <property type="term" value="F:methyl salicylate esterase activity"/>
    <property type="evidence" value="ECO:0007669"/>
    <property type="project" value="TreeGrafter"/>
</dbReference>
<dbReference type="Gene3D" id="3.40.50.1820">
    <property type="entry name" value="alpha/beta hydrolase"/>
    <property type="match status" value="1"/>
</dbReference>
<comment type="caution">
    <text evidence="2">The sequence shown here is derived from an EMBL/GenBank/DDBJ whole genome shotgun (WGS) entry which is preliminary data.</text>
</comment>
<dbReference type="GO" id="GO:0080032">
    <property type="term" value="F:methyl jasmonate esterase activity"/>
    <property type="evidence" value="ECO:0007669"/>
    <property type="project" value="TreeGrafter"/>
</dbReference>
<evidence type="ECO:0000313" key="2">
    <source>
        <dbReference type="EMBL" id="KAK7263073.1"/>
    </source>
</evidence>
<dbReference type="GO" id="GO:0080030">
    <property type="term" value="F:methyl indole-3-acetate esterase activity"/>
    <property type="evidence" value="ECO:0007669"/>
    <property type="project" value="TreeGrafter"/>
</dbReference>
<evidence type="ECO:0008006" key="4">
    <source>
        <dbReference type="Google" id="ProtNLM"/>
    </source>
</evidence>
<evidence type="ECO:0000256" key="1">
    <source>
        <dbReference type="ARBA" id="ARBA00022801"/>
    </source>
</evidence>